<dbReference type="Proteomes" id="UP000595703">
    <property type="component" value="Chromosome"/>
</dbReference>
<dbReference type="KEGG" id="arev:RVR_4754"/>
<keyword evidence="3" id="KW-1185">Reference proteome</keyword>
<accession>A0A7U3UTF8</accession>
<dbReference type="AlphaFoldDB" id="A0A7U3UTF8"/>
<dbReference type="RefSeq" id="WP_202234674.1">
    <property type="nucleotide sequence ID" value="NZ_AP018365.1"/>
</dbReference>
<protein>
    <submittedName>
        <fullName evidence="2">Uncharacterized protein</fullName>
    </submittedName>
</protein>
<organism evidence="2 3">
    <name type="scientific">Actinacidiphila reveromycinica</name>
    <dbReference type="NCBI Taxonomy" id="659352"/>
    <lineage>
        <taxon>Bacteria</taxon>
        <taxon>Bacillati</taxon>
        <taxon>Actinomycetota</taxon>
        <taxon>Actinomycetes</taxon>
        <taxon>Kitasatosporales</taxon>
        <taxon>Streptomycetaceae</taxon>
        <taxon>Actinacidiphila</taxon>
    </lineage>
</organism>
<feature type="compositionally biased region" description="Low complexity" evidence="1">
    <location>
        <begin position="184"/>
        <end position="211"/>
    </location>
</feature>
<name>A0A7U3UTF8_9ACTN</name>
<reference evidence="2 3" key="4">
    <citation type="journal article" date="2020" name="Sci. Rep.">
        <title>beta-carboline chemical signals induce reveromycin production through a LuxR family regulator in Streptomyces sp. SN-593.</title>
        <authorList>
            <person name="Panthee S."/>
            <person name="Kito N."/>
            <person name="Hayashi T."/>
            <person name="Shimizu T."/>
            <person name="Ishikawa J."/>
            <person name="Hamamoto H."/>
            <person name="Osada H."/>
            <person name="Takahashi S."/>
        </authorList>
    </citation>
    <scope>NUCLEOTIDE SEQUENCE [LARGE SCALE GENOMIC DNA]</scope>
    <source>
        <strain evidence="2 3">SN-593</strain>
    </source>
</reference>
<evidence type="ECO:0000313" key="2">
    <source>
        <dbReference type="EMBL" id="BBA98537.1"/>
    </source>
</evidence>
<feature type="compositionally biased region" description="Low complexity" evidence="1">
    <location>
        <begin position="218"/>
        <end position="229"/>
    </location>
</feature>
<gene>
    <name evidence="2" type="ORF">RVR_4754</name>
</gene>
<dbReference type="EMBL" id="AP018365">
    <property type="protein sequence ID" value="BBA98537.1"/>
    <property type="molecule type" value="Genomic_DNA"/>
</dbReference>
<sequence length="242" mass="25603">MTEGLRPPPEGLLLIAARARQGCSGRDVAQRTALSAAILRKLGSSPRKSTLSESYWRSVAGGYQWVGRKKVPARPSARGVARYAHALGVTAEQLTTAGRADAAQLLRTIAAEVAKEEKERRDVDAARRASGNPARVEERWLMLEPLLRQAPVGLDDDERDDLRDRVDGLLTRSAQWQAPHAQDAAGKPAAAKTAKAAKTAGTAKSAKSGASKAKKAAAKATGATKAAKAARSDRKSKGPREG</sequence>
<reference evidence="2 3" key="1">
    <citation type="journal article" date="2010" name="J. Bacteriol.">
        <title>Biochemical characterization of a novel indole prenyltransferase from Streptomyces sp. SN-593.</title>
        <authorList>
            <person name="Takahashi S."/>
            <person name="Takagi H."/>
            <person name="Toyoda A."/>
            <person name="Uramoto M."/>
            <person name="Nogawa T."/>
            <person name="Ueki M."/>
            <person name="Sakaki Y."/>
            <person name="Osada H."/>
        </authorList>
    </citation>
    <scope>NUCLEOTIDE SEQUENCE [LARGE SCALE GENOMIC DNA]</scope>
    <source>
        <strain evidence="2 3">SN-593</strain>
    </source>
</reference>
<feature type="compositionally biased region" description="Basic and acidic residues" evidence="1">
    <location>
        <begin position="230"/>
        <end position="242"/>
    </location>
</feature>
<evidence type="ECO:0000256" key="1">
    <source>
        <dbReference type="SAM" id="MobiDB-lite"/>
    </source>
</evidence>
<proteinExistence type="predicted"/>
<evidence type="ECO:0000313" key="3">
    <source>
        <dbReference type="Proteomes" id="UP000595703"/>
    </source>
</evidence>
<feature type="region of interest" description="Disordered" evidence="1">
    <location>
        <begin position="173"/>
        <end position="242"/>
    </location>
</feature>
<reference evidence="2 3" key="2">
    <citation type="journal article" date="2011" name="J. Antibiot.">
        <title>Furaquinocins I and J: novel polyketide isoprenoid hybrid compounds from Streptomyces reveromyceticus SN-593.</title>
        <authorList>
            <person name="Panthee S."/>
            <person name="Takahashi S."/>
            <person name="Takagi H."/>
            <person name="Nogawa T."/>
            <person name="Oowada E."/>
            <person name="Uramoto M."/>
            <person name="Osada H."/>
        </authorList>
    </citation>
    <scope>NUCLEOTIDE SEQUENCE [LARGE SCALE GENOMIC DNA]</scope>
    <source>
        <strain evidence="2 3">SN-593</strain>
    </source>
</reference>
<reference evidence="2 3" key="3">
    <citation type="journal article" date="2011" name="Nat. Chem. Biol.">
        <title>Reveromycin A biosynthesis uses RevG and RevJ for stereospecific spiroacetal formation.</title>
        <authorList>
            <person name="Takahashi S."/>
            <person name="Toyoda A."/>
            <person name="Sekiyama Y."/>
            <person name="Takagi H."/>
            <person name="Nogawa T."/>
            <person name="Uramoto M."/>
            <person name="Suzuki R."/>
            <person name="Koshino H."/>
            <person name="Kumano T."/>
            <person name="Panthee S."/>
            <person name="Dairi T."/>
            <person name="Ishikawa J."/>
            <person name="Ikeda H."/>
            <person name="Sakaki Y."/>
            <person name="Osada H."/>
        </authorList>
    </citation>
    <scope>NUCLEOTIDE SEQUENCE [LARGE SCALE GENOMIC DNA]</scope>
    <source>
        <strain evidence="2 3">SN-593</strain>
    </source>
</reference>